<dbReference type="Proteomes" id="UP000242418">
    <property type="component" value="Unassembled WGS sequence"/>
</dbReference>
<dbReference type="CDD" id="cd02440">
    <property type="entry name" value="AdoMet_MTases"/>
    <property type="match status" value="1"/>
</dbReference>
<dbReference type="GO" id="GO:0008168">
    <property type="term" value="F:methyltransferase activity"/>
    <property type="evidence" value="ECO:0007669"/>
    <property type="project" value="UniProtKB-KW"/>
</dbReference>
<dbReference type="EMBL" id="FMTL01000001">
    <property type="protein sequence ID" value="SCW34115.1"/>
    <property type="molecule type" value="Genomic_DNA"/>
</dbReference>
<evidence type="ECO:0000313" key="1">
    <source>
        <dbReference type="EMBL" id="SCW34115.1"/>
    </source>
</evidence>
<gene>
    <name evidence="1" type="ORF">SAMN05216370_0552</name>
</gene>
<dbReference type="AlphaFoldDB" id="A0AB37Z3F9"/>
<accession>A0AB37Z3F9</accession>
<proteinExistence type="predicted"/>
<dbReference type="PANTHER" id="PTHR43861">
    <property type="entry name" value="TRANS-ACONITATE 2-METHYLTRANSFERASE-RELATED"/>
    <property type="match status" value="1"/>
</dbReference>
<keyword evidence="1" id="KW-0808">Transferase</keyword>
<organism evidence="1 2">
    <name type="scientific">Pseudomonas peli</name>
    <dbReference type="NCBI Taxonomy" id="592361"/>
    <lineage>
        <taxon>Bacteria</taxon>
        <taxon>Pseudomonadati</taxon>
        <taxon>Pseudomonadota</taxon>
        <taxon>Gammaproteobacteria</taxon>
        <taxon>Pseudomonadales</taxon>
        <taxon>Pseudomonadaceae</taxon>
        <taxon>Pseudomonas</taxon>
    </lineage>
</organism>
<dbReference type="PANTHER" id="PTHR43861:SF5">
    <property type="entry name" value="BLL5978 PROTEIN"/>
    <property type="match status" value="1"/>
</dbReference>
<dbReference type="GO" id="GO:0032259">
    <property type="term" value="P:methylation"/>
    <property type="evidence" value="ECO:0007669"/>
    <property type="project" value="UniProtKB-KW"/>
</dbReference>
<comment type="caution">
    <text evidence="1">The sequence shown here is derived from an EMBL/GenBank/DDBJ whole genome shotgun (WGS) entry which is preliminary data.</text>
</comment>
<dbReference type="InterPro" id="IPR029063">
    <property type="entry name" value="SAM-dependent_MTases_sf"/>
</dbReference>
<reference evidence="1 2" key="1">
    <citation type="submission" date="2016-10" db="EMBL/GenBank/DDBJ databases">
        <authorList>
            <person name="Varghese N."/>
            <person name="Submissions S."/>
        </authorList>
    </citation>
    <scope>NUCLEOTIDE SEQUENCE [LARGE SCALE GENOMIC DNA]</scope>
    <source>
        <strain evidence="1 2">DSM 17833</strain>
    </source>
</reference>
<protein>
    <submittedName>
        <fullName evidence="1">Methyltransferase domain-containing protein</fullName>
    </submittedName>
</protein>
<evidence type="ECO:0000313" key="2">
    <source>
        <dbReference type="Proteomes" id="UP000242418"/>
    </source>
</evidence>
<keyword evidence="2" id="KW-1185">Reference proteome</keyword>
<dbReference type="RefSeq" id="WP_090248260.1">
    <property type="nucleotide sequence ID" value="NZ_FMTL01000001.1"/>
</dbReference>
<dbReference type="Gene3D" id="3.40.50.720">
    <property type="entry name" value="NAD(P)-binding Rossmann-like Domain"/>
    <property type="match status" value="1"/>
</dbReference>
<dbReference type="Pfam" id="PF13489">
    <property type="entry name" value="Methyltransf_23"/>
    <property type="match status" value="1"/>
</dbReference>
<keyword evidence="1" id="KW-0489">Methyltransferase</keyword>
<name>A0AB37Z3F9_9PSED</name>
<dbReference type="SUPFAM" id="SSF53335">
    <property type="entry name" value="S-adenosyl-L-methionine-dependent methyltransferases"/>
    <property type="match status" value="2"/>
</dbReference>
<dbReference type="Gene3D" id="3.40.50.150">
    <property type="entry name" value="Vaccinia Virus protein VP39"/>
    <property type="match status" value="1"/>
</dbReference>
<sequence>MTRAELQPVLYRSCPLCSSTEAVWLKQVSVLQPSTSPLPDQYDLVACLACDFVYADTAASQACYDRYYAGLAKYASAHASGSGESGTDRLRLKQTAARLSQWLPDRHAPWLDIGCGRGGLLEAMAEQGFTQGQGLDPDIHCSMSAVDRGIRIHTGTLGQVAKIFAGQRFELVVLSHVLEHLLDMNLLAAVTGLLSDSGHIYIEVPDAGRYGAFERTPFYYLDSEHINHFGVHSLGRLIRTLGLTVRHAAITDLPLPDGINYPALTLVAGHHGFCSLPDAGLVVSMRRYLEDSARESTLTVTPQLPRSAEILVWGAGSMSQRLLGAGGLADYRILGFLDNDRNKQGRTLGGLPIMAPDEGLARYRGLPIVLCVAIDPQSVADECRMRDPHPGRTIHWLT</sequence>